<dbReference type="PANTHER" id="PTHR34218">
    <property type="entry name" value="PEPTIDASE S45 PENICILLIN AMIDASE"/>
    <property type="match status" value="1"/>
</dbReference>
<organism evidence="6 7">
    <name type="scientific">Paracoccus aminovorans</name>
    <dbReference type="NCBI Taxonomy" id="34004"/>
    <lineage>
        <taxon>Bacteria</taxon>
        <taxon>Pseudomonadati</taxon>
        <taxon>Pseudomonadota</taxon>
        <taxon>Alphaproteobacteria</taxon>
        <taxon>Rhodobacterales</taxon>
        <taxon>Paracoccaceae</taxon>
        <taxon>Paracoccus</taxon>
    </lineage>
</organism>
<dbReference type="OrthoDB" id="9760084at2"/>
<keyword evidence="4" id="KW-0106">Calcium</keyword>
<keyword evidence="5" id="KW-0472">Membrane</keyword>
<comment type="similarity">
    <text evidence="1">Belongs to the peptidase S45 family.</text>
</comment>
<dbReference type="Gene3D" id="2.30.120.10">
    <property type="match status" value="1"/>
</dbReference>
<dbReference type="STRING" id="34004.SAMN04488021_103153"/>
<evidence type="ECO:0000256" key="5">
    <source>
        <dbReference type="SAM" id="Phobius"/>
    </source>
</evidence>
<dbReference type="PIRSF" id="PIRSF001227">
    <property type="entry name" value="Pen_acylase"/>
    <property type="match status" value="1"/>
</dbReference>
<dbReference type="InterPro" id="IPR014395">
    <property type="entry name" value="Pen/GL7ACA/AHL_acylase"/>
</dbReference>
<gene>
    <name evidence="6" type="ORF">SAMN04488021_103153</name>
</gene>
<feature type="binding site" evidence="4">
    <location>
        <position position="333"/>
    </location>
    <ligand>
        <name>Ca(2+)</name>
        <dbReference type="ChEBI" id="CHEBI:29108"/>
    </ligand>
</feature>
<dbReference type="InterPro" id="IPR043146">
    <property type="entry name" value="Penicillin_amidase_N_B-knob"/>
</dbReference>
<keyword evidence="5" id="KW-0812">Transmembrane</keyword>
<reference evidence="6 7" key="1">
    <citation type="submission" date="2016-10" db="EMBL/GenBank/DDBJ databases">
        <authorList>
            <person name="de Groot N.N."/>
        </authorList>
    </citation>
    <scope>NUCLEOTIDE SEQUENCE [LARGE SCALE GENOMIC DNA]</scope>
    <source>
        <strain evidence="6 7">DSM 8537</strain>
    </source>
</reference>
<evidence type="ECO:0000256" key="3">
    <source>
        <dbReference type="ARBA" id="ARBA00023145"/>
    </source>
</evidence>
<dbReference type="InterPro" id="IPR043147">
    <property type="entry name" value="Penicillin_amidase_A-knob"/>
</dbReference>
<dbReference type="PANTHER" id="PTHR34218:SF4">
    <property type="entry name" value="ACYL-HOMOSERINE LACTONE ACYLASE QUIP"/>
    <property type="match status" value="1"/>
</dbReference>
<dbReference type="EMBL" id="FOPU01000003">
    <property type="protein sequence ID" value="SFH22576.1"/>
    <property type="molecule type" value="Genomic_DNA"/>
</dbReference>
<accession>A0A1I2YC74</accession>
<dbReference type="AlphaFoldDB" id="A0A1I2YC74"/>
<dbReference type="RefSeq" id="WP_074966281.1">
    <property type="nucleotide sequence ID" value="NZ_CBCRYP010000004.1"/>
</dbReference>
<protein>
    <submittedName>
        <fullName evidence="6">Penicillin amidase</fullName>
    </submittedName>
</protein>
<evidence type="ECO:0000256" key="4">
    <source>
        <dbReference type="PIRSR" id="PIRSR001227-2"/>
    </source>
</evidence>
<evidence type="ECO:0000313" key="7">
    <source>
        <dbReference type="Proteomes" id="UP000183635"/>
    </source>
</evidence>
<dbReference type="InterPro" id="IPR002692">
    <property type="entry name" value="S45"/>
</dbReference>
<dbReference type="Gene3D" id="3.60.20.10">
    <property type="entry name" value="Glutamine Phosphoribosylpyrophosphate, subunit 1, domain 1"/>
    <property type="match status" value="1"/>
</dbReference>
<keyword evidence="5" id="KW-1133">Transmembrane helix</keyword>
<dbReference type="InterPro" id="IPR023343">
    <property type="entry name" value="Penicillin_amidase_dom1"/>
</dbReference>
<comment type="cofactor">
    <cofactor evidence="4">
        <name>Ca(2+)</name>
        <dbReference type="ChEBI" id="CHEBI:29108"/>
    </cofactor>
    <text evidence="4">Binds 1 Ca(2+) ion per dimer.</text>
</comment>
<proteinExistence type="inferred from homology"/>
<keyword evidence="3" id="KW-0865">Zymogen</keyword>
<dbReference type="InterPro" id="IPR029055">
    <property type="entry name" value="Ntn_hydrolases_N"/>
</dbReference>
<dbReference type="SUPFAM" id="SSF56235">
    <property type="entry name" value="N-terminal nucleophile aminohydrolases (Ntn hydrolases)"/>
    <property type="match status" value="1"/>
</dbReference>
<dbReference type="Proteomes" id="UP000183635">
    <property type="component" value="Unassembled WGS sequence"/>
</dbReference>
<evidence type="ECO:0000256" key="2">
    <source>
        <dbReference type="ARBA" id="ARBA00022801"/>
    </source>
</evidence>
<keyword evidence="4" id="KW-0479">Metal-binding</keyword>
<sequence>MVTIFRWLVRLTVGLIGLALALVLLAWYFAIRSLPDYDDRYEVAGISAPVEIVRTTEDVPHIFGKTDRDVFFALGLAHAQDRLFQMTVLRRAAQGRLAEIYGPGAIRADDLARRLGLYRNARASLEAQDPQARAALQAYAEGVNAWIGQVNLGARGRGAPEFFLYPEDIAYWEPADSLAVLKLLAASSTVQMRREVLRARLSLADPARGQDLVARPGEPSMPGYAALFPGARFAAPERGAGPQDWTATLAGYLAPSAGATANGFAAAKARTAAGGALLANDPQFALTAPGLWYLARIELASGGVIGGTIPGMPLVLSGRNTRLAWGVTPAQIDDQDLYVEEVQPGDPNRYRGAEGWTAFATRRETLRIRGAEPQTITLRETENGPIIPGAQLDLATVLPAGHVAALSWTGGFGNDRSMSALLALMQAPDRGAAAQALGDLIAPAMIVTLADGAGVGQLLAGAVPRRSPSHQTAGRMPAPGWIAANRWQGLDAAPAAATDLDPESGITAATGAALPGVPGLGHDGDSGYRQARLRHLIDSREVHSRDSFIAAQNDIVSPVARALLPLVGADLWFTDEPAAQGTPERLRQDALALLANWDGAMSEHLPEPLIYAAWMRALQDRLVRDDLGPLADDLTELYPGFIDRVFRDTGGASAWCDIRQSAPVETCTQIARQALDAALLDLTARFGPDLASWRWGDLHRARHVHPALGDMRGLSYIVNLIQPTSGGDATIARAGMLGHGRNPWLNVTGAAYRGVYDLADPDSSVFIISTGQSGHPLSRHYDDMAELWRRGEYVGMSLDPDLARAAAAGVTRLEPAAN</sequence>
<dbReference type="Gene3D" id="1.10.439.10">
    <property type="entry name" value="Penicillin Amidohydrolase, domain 1"/>
    <property type="match status" value="1"/>
</dbReference>
<feature type="binding site" evidence="4">
    <location>
        <position position="336"/>
    </location>
    <ligand>
        <name>Ca(2+)</name>
        <dbReference type="ChEBI" id="CHEBI:29108"/>
    </ligand>
</feature>
<evidence type="ECO:0000256" key="1">
    <source>
        <dbReference type="ARBA" id="ARBA00006586"/>
    </source>
</evidence>
<evidence type="ECO:0000313" key="6">
    <source>
        <dbReference type="EMBL" id="SFH22576.1"/>
    </source>
</evidence>
<dbReference type="GO" id="GO:0046872">
    <property type="term" value="F:metal ion binding"/>
    <property type="evidence" value="ECO:0007669"/>
    <property type="project" value="UniProtKB-KW"/>
</dbReference>
<feature type="transmembrane region" description="Helical" evidence="5">
    <location>
        <begin position="7"/>
        <end position="30"/>
    </location>
</feature>
<name>A0A1I2YC74_9RHOB</name>
<dbReference type="Pfam" id="PF01804">
    <property type="entry name" value="Penicil_amidase"/>
    <property type="match status" value="1"/>
</dbReference>
<dbReference type="GO" id="GO:0016811">
    <property type="term" value="F:hydrolase activity, acting on carbon-nitrogen (but not peptide) bonds, in linear amides"/>
    <property type="evidence" value="ECO:0007669"/>
    <property type="project" value="InterPro"/>
</dbReference>
<dbReference type="GO" id="GO:0017000">
    <property type="term" value="P:antibiotic biosynthetic process"/>
    <property type="evidence" value="ECO:0007669"/>
    <property type="project" value="InterPro"/>
</dbReference>
<feature type="binding site" evidence="4">
    <location>
        <position position="195"/>
    </location>
    <ligand>
        <name>Ca(2+)</name>
        <dbReference type="ChEBI" id="CHEBI:29108"/>
    </ligand>
</feature>
<keyword evidence="7" id="KW-1185">Reference proteome</keyword>
<keyword evidence="2" id="KW-0378">Hydrolase</keyword>
<dbReference type="Gene3D" id="1.10.1400.10">
    <property type="match status" value="1"/>
</dbReference>